<evidence type="ECO:0000313" key="3">
    <source>
        <dbReference type="EMBL" id="SHF14920.1"/>
    </source>
</evidence>
<keyword evidence="3" id="KW-0238">DNA-binding</keyword>
<evidence type="ECO:0000256" key="1">
    <source>
        <dbReference type="ARBA" id="ARBA00006754"/>
    </source>
</evidence>
<dbReference type="Gene3D" id="1.10.10.2840">
    <property type="entry name" value="PucR C-terminal helix-turn-helix domain"/>
    <property type="match status" value="1"/>
</dbReference>
<name>A0A1M4ZA47_9THEO</name>
<dbReference type="PANTHER" id="PTHR33744">
    <property type="entry name" value="CARBOHYDRATE DIACID REGULATOR"/>
    <property type="match status" value="1"/>
</dbReference>
<dbReference type="PROSITE" id="PS50887">
    <property type="entry name" value="GGDEF"/>
    <property type="match status" value="1"/>
</dbReference>
<dbReference type="Pfam" id="PF17853">
    <property type="entry name" value="GGDEF_2"/>
    <property type="match status" value="1"/>
</dbReference>
<dbReference type="InterPro" id="IPR012914">
    <property type="entry name" value="PucR_dom"/>
</dbReference>
<dbReference type="InterPro" id="IPR025736">
    <property type="entry name" value="PucR_C-HTH_dom"/>
</dbReference>
<dbReference type="InterPro" id="IPR051448">
    <property type="entry name" value="CdaR-like_regulators"/>
</dbReference>
<dbReference type="GO" id="GO:0003677">
    <property type="term" value="F:DNA binding"/>
    <property type="evidence" value="ECO:0007669"/>
    <property type="project" value="UniProtKB-KW"/>
</dbReference>
<organism evidence="3 4">
    <name type="scientific">Caldanaerobius fijiensis DSM 17918</name>
    <dbReference type="NCBI Taxonomy" id="1121256"/>
    <lineage>
        <taxon>Bacteria</taxon>
        <taxon>Bacillati</taxon>
        <taxon>Bacillota</taxon>
        <taxon>Clostridia</taxon>
        <taxon>Thermoanaerobacterales</taxon>
        <taxon>Thermoanaerobacteraceae</taxon>
        <taxon>Caldanaerobius</taxon>
    </lineage>
</organism>
<dbReference type="EMBL" id="FQVH01000013">
    <property type="protein sequence ID" value="SHF14920.1"/>
    <property type="molecule type" value="Genomic_DNA"/>
</dbReference>
<dbReference type="InterPro" id="IPR041522">
    <property type="entry name" value="CdaR_GGDEF"/>
</dbReference>
<dbReference type="Pfam" id="PF07905">
    <property type="entry name" value="PucR"/>
    <property type="match status" value="1"/>
</dbReference>
<dbReference type="InterPro" id="IPR042070">
    <property type="entry name" value="PucR_C-HTH_sf"/>
</dbReference>
<evidence type="ECO:0000313" key="4">
    <source>
        <dbReference type="Proteomes" id="UP000184088"/>
    </source>
</evidence>
<dbReference type="Pfam" id="PF13556">
    <property type="entry name" value="HTH_30"/>
    <property type="match status" value="1"/>
</dbReference>
<dbReference type="AlphaFoldDB" id="A0A1M4ZA47"/>
<dbReference type="PANTHER" id="PTHR33744:SF1">
    <property type="entry name" value="DNA-BINDING TRANSCRIPTIONAL ACTIVATOR ADER"/>
    <property type="match status" value="1"/>
</dbReference>
<gene>
    <name evidence="3" type="ORF">SAMN02746089_01371</name>
</gene>
<dbReference type="OrthoDB" id="143422at2"/>
<sequence>MSIRCRDILALPALKDMKIVAGMGGLDRILRWVHVSDVPKITQWVHGGELLFTTGMSIREDVWLWLQLIKDLNEKNLAGLVIKVGPYISHIPHEVRDFADSLDFPVFELPWEIKLVDVTQSICNYIIKKQAEEKSVSELLNNILFGNFKSTEVILKEAEYYGYNLNCPHCACIVDIDGFGEYLKRENIRDEKNIVEIKSHLHQIILNIFEKYGKKVLSMLMRDSVIFIWPCKTTKDKYMIKNVAEDIRQRVAHELAPLTVSVGIGRCYRDLKEMGKSLKEAERAIKFVNRVMGKDAVSHYNEMGLFRLLFEVQDHGELKAFYDDILGPLRDYDERNGTGLLNTLEVFLRENGNMVKTAGELFIHRSTLNYRLQRIEEILKVDLSDGDNRFNLKVALMIGKFLDSAN</sequence>
<reference evidence="3 4" key="1">
    <citation type="submission" date="2016-11" db="EMBL/GenBank/DDBJ databases">
        <authorList>
            <person name="Jaros S."/>
            <person name="Januszkiewicz K."/>
            <person name="Wedrychowicz H."/>
        </authorList>
    </citation>
    <scope>NUCLEOTIDE SEQUENCE [LARGE SCALE GENOMIC DNA]</scope>
    <source>
        <strain evidence="3 4">DSM 17918</strain>
    </source>
</reference>
<feature type="domain" description="GGDEF" evidence="2">
    <location>
        <begin position="167"/>
        <end position="302"/>
    </location>
</feature>
<dbReference type="STRING" id="1121256.SAMN02746089_01371"/>
<keyword evidence="4" id="KW-1185">Reference proteome</keyword>
<dbReference type="InterPro" id="IPR000160">
    <property type="entry name" value="GGDEF_dom"/>
</dbReference>
<proteinExistence type="inferred from homology"/>
<comment type="similarity">
    <text evidence="1">Belongs to the CdaR family.</text>
</comment>
<dbReference type="RefSeq" id="WP_073343193.1">
    <property type="nucleotide sequence ID" value="NZ_FQVH01000013.1"/>
</dbReference>
<dbReference type="Proteomes" id="UP000184088">
    <property type="component" value="Unassembled WGS sequence"/>
</dbReference>
<protein>
    <submittedName>
        <fullName evidence="3">DNA-binding transcriptional regulator, PucR family</fullName>
    </submittedName>
</protein>
<evidence type="ECO:0000259" key="2">
    <source>
        <dbReference type="PROSITE" id="PS50887"/>
    </source>
</evidence>
<accession>A0A1M4ZA47</accession>